<reference evidence="2" key="1">
    <citation type="journal article" date="2024" name="Proc. Natl. Acad. Sci. U.S.A.">
        <title>Extraordinary preservation of gene collinearity over three hundred million years revealed in homosporous lycophytes.</title>
        <authorList>
            <person name="Li C."/>
            <person name="Wickell D."/>
            <person name="Kuo L.Y."/>
            <person name="Chen X."/>
            <person name="Nie B."/>
            <person name="Liao X."/>
            <person name="Peng D."/>
            <person name="Ji J."/>
            <person name="Jenkins J."/>
            <person name="Williams M."/>
            <person name="Shu S."/>
            <person name="Plott C."/>
            <person name="Barry K."/>
            <person name="Rajasekar S."/>
            <person name="Grimwood J."/>
            <person name="Han X."/>
            <person name="Sun S."/>
            <person name="Hou Z."/>
            <person name="He W."/>
            <person name="Dai G."/>
            <person name="Sun C."/>
            <person name="Schmutz J."/>
            <person name="Leebens-Mack J.H."/>
            <person name="Li F.W."/>
            <person name="Wang L."/>
        </authorList>
    </citation>
    <scope>NUCLEOTIDE SEQUENCE [LARGE SCALE GENOMIC DNA]</scope>
    <source>
        <strain evidence="2">cv. PW_Plant_1</strain>
    </source>
</reference>
<name>A0ACC2DHM9_DIPCM</name>
<dbReference type="EMBL" id="CM055097">
    <property type="protein sequence ID" value="KAJ7553859.1"/>
    <property type="molecule type" value="Genomic_DNA"/>
</dbReference>
<keyword evidence="2" id="KW-1185">Reference proteome</keyword>
<proteinExistence type="predicted"/>
<accession>A0ACC2DHM9</accession>
<protein>
    <submittedName>
        <fullName evidence="1">Uncharacterized protein</fullName>
    </submittedName>
</protein>
<evidence type="ECO:0000313" key="2">
    <source>
        <dbReference type="Proteomes" id="UP001162992"/>
    </source>
</evidence>
<comment type="caution">
    <text evidence="1">The sequence shown here is derived from an EMBL/GenBank/DDBJ whole genome shotgun (WGS) entry which is preliminary data.</text>
</comment>
<organism evidence="1 2">
    <name type="scientific">Diphasiastrum complanatum</name>
    <name type="common">Issler's clubmoss</name>
    <name type="synonym">Lycopodium complanatum</name>
    <dbReference type="NCBI Taxonomy" id="34168"/>
    <lineage>
        <taxon>Eukaryota</taxon>
        <taxon>Viridiplantae</taxon>
        <taxon>Streptophyta</taxon>
        <taxon>Embryophyta</taxon>
        <taxon>Tracheophyta</taxon>
        <taxon>Lycopodiopsida</taxon>
        <taxon>Lycopodiales</taxon>
        <taxon>Lycopodiaceae</taxon>
        <taxon>Lycopodioideae</taxon>
        <taxon>Diphasiastrum</taxon>
    </lineage>
</organism>
<gene>
    <name evidence="1" type="ORF">O6H91_06G115700</name>
</gene>
<dbReference type="Proteomes" id="UP001162992">
    <property type="component" value="Chromosome 6"/>
</dbReference>
<evidence type="ECO:0000313" key="1">
    <source>
        <dbReference type="EMBL" id="KAJ7553859.1"/>
    </source>
</evidence>
<sequence length="546" mass="60317">MGIDSNGVSETLEGGTSSSPNGGINSGHGWQKVTNPKKLRRQEKANKQGGSTGSSGDKANPNPDSKVFQDLEKEAEDRRHRRDARAASVLNSQTAAIVTENDESDTERENHVQSNDLRNEDVKKPKPSKVKKPKVSVAEAAAAIDASHLGHFLLEISEPLCHLPDPVIKIVSEWLAHRPAEAFPSFIFWALTDIMEDDESRQGSQKGVKMTVPPPGKTKVAVLVVLALILRKRPEILLQQAAKIRSTSAFQGQEKMATLVWAYGQVAHGDLVAGMSLWVQNLLPLAVGKSSMPASRDVMLQFIESIIFGNMKKARPILLNAVSRKGERLVPPLALESMMQLAFPTESARTKATERFLALYPVVKELALAGLYRSKSTKPVAQQLLPFCLLAASEDVPNLALEACHIFRWCLSQNSDCYKQWEKLHLENLKGSTRVLECLCLEWKESQAHFVPLNDIKRTIAALRAKHRSSLEYAKGDSQLEALLHTADNSCKALEKKLTRAVVYVKAIATIFGAFGIAYACYLLNPNVNPWKWDGQILLSKTHKFI</sequence>